<comment type="function">
    <text evidence="7">Part of the tripartite ATP-independent periplasmic (TRAP) transport system.</text>
</comment>
<dbReference type="InterPro" id="IPR010656">
    <property type="entry name" value="DctM"/>
</dbReference>
<keyword evidence="10" id="KW-1185">Reference proteome</keyword>
<dbReference type="PANTHER" id="PTHR33362:SF2">
    <property type="entry name" value="TRAP TRANSPORTER LARGE PERMEASE PROTEIN"/>
    <property type="match status" value="1"/>
</dbReference>
<reference evidence="9 10" key="1">
    <citation type="submission" date="2021-05" db="EMBL/GenBank/DDBJ databases">
        <title>Isolation, identification, and the growth promoting effects of Pantoea dispersa strain YSD J2 from the aboveground leaves of Cyperus esculentus L.Var. Sativus.</title>
        <authorList>
            <person name="Wang S."/>
            <person name="Tang X.M."/>
            <person name="Huang Y.N."/>
        </authorList>
    </citation>
    <scope>NUCLEOTIDE SEQUENCE [LARGE SCALE GENOMIC DNA]</scope>
    <source>
        <strain evidence="10">YSD YN2</strain>
    </source>
</reference>
<evidence type="ECO:0000313" key="9">
    <source>
        <dbReference type="EMBL" id="UYU32146.1"/>
    </source>
</evidence>
<comment type="caution">
    <text evidence="7">Lacks conserved residue(s) required for the propagation of feature annotation.</text>
</comment>
<evidence type="ECO:0000256" key="1">
    <source>
        <dbReference type="ARBA" id="ARBA00004429"/>
    </source>
</evidence>
<evidence type="ECO:0000259" key="8">
    <source>
        <dbReference type="Pfam" id="PF06808"/>
    </source>
</evidence>
<dbReference type="NCBIfam" id="TIGR00786">
    <property type="entry name" value="dctM"/>
    <property type="match status" value="1"/>
</dbReference>
<evidence type="ECO:0000313" key="10">
    <source>
        <dbReference type="Proteomes" id="UP001156318"/>
    </source>
</evidence>
<feature type="transmembrane region" description="Helical" evidence="7">
    <location>
        <begin position="242"/>
        <end position="260"/>
    </location>
</feature>
<feature type="domain" description="TRAP C4-dicarboxylate transport system permease DctM subunit" evidence="8">
    <location>
        <begin position="8"/>
        <end position="417"/>
    </location>
</feature>
<feature type="transmembrane region" description="Helical" evidence="7">
    <location>
        <begin position="213"/>
        <end position="236"/>
    </location>
</feature>
<accession>A0ABY6JI69</accession>
<dbReference type="Proteomes" id="UP001156318">
    <property type="component" value="Chromosome"/>
</dbReference>
<evidence type="ECO:0000256" key="4">
    <source>
        <dbReference type="ARBA" id="ARBA00022692"/>
    </source>
</evidence>
<feature type="transmembrane region" description="Helical" evidence="7">
    <location>
        <begin position="168"/>
        <end position="193"/>
    </location>
</feature>
<dbReference type="PIRSF" id="PIRSF006066">
    <property type="entry name" value="HI0050"/>
    <property type="match status" value="1"/>
</dbReference>
<evidence type="ECO:0000256" key="6">
    <source>
        <dbReference type="ARBA" id="ARBA00023136"/>
    </source>
</evidence>
<gene>
    <name evidence="9" type="ORF">KFZ77_01100</name>
</gene>
<comment type="subunit">
    <text evidence="7">The complex comprises the extracytoplasmic solute receptor protein and the two transmembrane proteins.</text>
</comment>
<evidence type="ECO:0000256" key="2">
    <source>
        <dbReference type="ARBA" id="ARBA00022475"/>
    </source>
</evidence>
<dbReference type="RefSeq" id="WP_031521900.1">
    <property type="nucleotide sequence ID" value="NZ_CP074352.1"/>
</dbReference>
<evidence type="ECO:0000256" key="3">
    <source>
        <dbReference type="ARBA" id="ARBA00022519"/>
    </source>
</evidence>
<evidence type="ECO:0000256" key="7">
    <source>
        <dbReference type="RuleBase" id="RU369079"/>
    </source>
</evidence>
<sequence>MDAFILLFTLAILLALGMPVAFAVGLSAVVGALWIELPLEALMIQITSGVNKFTLLAIPFFILAGAIMAEGGIARRLVNFAYVFVGFIRGGLSLVNIVASTFFGAISGSSVADTASIGTVMIPEMEKKGYPREYAAAVTASGSVQAILIPPSHNSVIYSLAAGGTVSIASLFIAGVLPGLLMGLCLMVMCLAFAHRRGYPKGERIPFKQAAKILLDALWGLMTVVIILGGILSGIFTATESAAVACLWAFFVTMFIYRDYKWSELPKLMCRTVKTVTIVMILIGFAAAFGAVMTYMQLPTRITEFFTALSDNKYVILMYLNIMLLLIGTLMDMAPIILILTPVLLPVTNALGIDPVHFGMIMMVNLGIGLITPPVGSVLFVASAVSKQKIEVVVRSMLPFYAVLFMVLMLVTYVPAISLWLPRMLGMM</sequence>
<keyword evidence="6 7" id="KW-0472">Membrane</keyword>
<feature type="transmembrane region" description="Helical" evidence="7">
    <location>
        <begin position="357"/>
        <end position="380"/>
    </location>
</feature>
<feature type="transmembrane region" description="Helical" evidence="7">
    <location>
        <begin position="272"/>
        <end position="296"/>
    </location>
</feature>
<keyword evidence="7" id="KW-0813">Transport</keyword>
<name>A0ABY6JI69_9ENTR</name>
<keyword evidence="2" id="KW-1003">Cell membrane</keyword>
<proteinExistence type="inferred from homology"/>
<dbReference type="Pfam" id="PF06808">
    <property type="entry name" value="DctM"/>
    <property type="match status" value="1"/>
</dbReference>
<dbReference type="EMBL" id="CP074352">
    <property type="protein sequence ID" value="UYU32146.1"/>
    <property type="molecule type" value="Genomic_DNA"/>
</dbReference>
<comment type="similarity">
    <text evidence="7">Belongs to the TRAP transporter large permease family.</text>
</comment>
<feature type="transmembrane region" description="Helical" evidence="7">
    <location>
        <begin position="316"/>
        <end position="345"/>
    </location>
</feature>
<dbReference type="InterPro" id="IPR004681">
    <property type="entry name" value="TRAP_DctM"/>
</dbReference>
<organism evidence="9 10">
    <name type="scientific">Siccibacter colletis</name>
    <dbReference type="NCBI Taxonomy" id="1505757"/>
    <lineage>
        <taxon>Bacteria</taxon>
        <taxon>Pseudomonadati</taxon>
        <taxon>Pseudomonadota</taxon>
        <taxon>Gammaproteobacteria</taxon>
        <taxon>Enterobacterales</taxon>
        <taxon>Enterobacteriaceae</taxon>
        <taxon>Siccibacter</taxon>
    </lineage>
</organism>
<keyword evidence="3 7" id="KW-0997">Cell inner membrane</keyword>
<comment type="subcellular location">
    <subcellularLocation>
        <location evidence="1 7">Cell inner membrane</location>
        <topology evidence="1 7">Multi-pass membrane protein</topology>
    </subcellularLocation>
</comment>
<feature type="transmembrane region" description="Helical" evidence="7">
    <location>
        <begin position="400"/>
        <end position="421"/>
    </location>
</feature>
<feature type="transmembrane region" description="Helical" evidence="7">
    <location>
        <begin position="42"/>
        <end position="68"/>
    </location>
</feature>
<dbReference type="PANTHER" id="PTHR33362">
    <property type="entry name" value="SIALIC ACID TRAP TRANSPORTER PERMEASE PROTEIN SIAT-RELATED"/>
    <property type="match status" value="1"/>
</dbReference>
<keyword evidence="4 7" id="KW-0812">Transmembrane</keyword>
<protein>
    <recommendedName>
        <fullName evidence="7">TRAP transporter large permease protein</fullName>
    </recommendedName>
</protein>
<evidence type="ECO:0000256" key="5">
    <source>
        <dbReference type="ARBA" id="ARBA00022989"/>
    </source>
</evidence>
<keyword evidence="5 7" id="KW-1133">Transmembrane helix</keyword>
<feature type="transmembrane region" description="Helical" evidence="7">
    <location>
        <begin position="80"/>
        <end position="106"/>
    </location>
</feature>